<dbReference type="GO" id="GO:0008270">
    <property type="term" value="F:zinc ion binding"/>
    <property type="evidence" value="ECO:0007669"/>
    <property type="project" value="InterPro"/>
</dbReference>
<dbReference type="PROSITE" id="PS50158">
    <property type="entry name" value="ZF_CCHC"/>
    <property type="match status" value="1"/>
</dbReference>
<dbReference type="AlphaFoldDB" id="A0A6S7K148"/>
<gene>
    <name evidence="1" type="ORF">PACLA_8A051994</name>
</gene>
<evidence type="ECO:0000313" key="2">
    <source>
        <dbReference type="Proteomes" id="UP001152795"/>
    </source>
</evidence>
<dbReference type="EMBL" id="CACRXK020021838">
    <property type="protein sequence ID" value="CAB4036254.1"/>
    <property type="molecule type" value="Genomic_DNA"/>
</dbReference>
<dbReference type="OrthoDB" id="6084852at2759"/>
<proteinExistence type="predicted"/>
<dbReference type="InterPro" id="IPR001878">
    <property type="entry name" value="Znf_CCHC"/>
</dbReference>
<evidence type="ECO:0000313" key="1">
    <source>
        <dbReference type="EMBL" id="CAB4036254.1"/>
    </source>
</evidence>
<name>A0A6S7K148_PARCT</name>
<reference evidence="1" key="1">
    <citation type="submission" date="2020-04" db="EMBL/GenBank/DDBJ databases">
        <authorList>
            <person name="Alioto T."/>
            <person name="Alioto T."/>
            <person name="Gomez Garrido J."/>
        </authorList>
    </citation>
    <scope>NUCLEOTIDE SEQUENCE</scope>
    <source>
        <strain evidence="1">A484AB</strain>
    </source>
</reference>
<accession>A0A6S7K148</accession>
<comment type="caution">
    <text evidence="1">The sequence shown here is derived from an EMBL/GenBank/DDBJ whole genome shotgun (WGS) entry which is preliminary data.</text>
</comment>
<sequence length="249" mass="28148">MASSATDEISLEENEVQSTPVAEALARLENFIETKISSLKRDLFIENEENLVRMAKKMKTGKKYEFKHVGNQQQFDHQTDVKEALQSAFDAVERMLLVDKRSKLIILADKNGWDFVKEYQRDEIASNSDDEKHIKNVLKKLRLLVCRIALNLIEKPAHRSSSAAMNGGSPLMFNSNYRIPSPNSRLLNSMLFRSPKQMFGPCHSCGRYGHYRRVCPMRIPTTGVNSRQLVPITPSSAANVAASRYSTGL</sequence>
<dbReference type="GO" id="GO:0003676">
    <property type="term" value="F:nucleic acid binding"/>
    <property type="evidence" value="ECO:0007669"/>
    <property type="project" value="InterPro"/>
</dbReference>
<organism evidence="1 2">
    <name type="scientific">Paramuricea clavata</name>
    <name type="common">Red gorgonian</name>
    <name type="synonym">Violescent sea-whip</name>
    <dbReference type="NCBI Taxonomy" id="317549"/>
    <lineage>
        <taxon>Eukaryota</taxon>
        <taxon>Metazoa</taxon>
        <taxon>Cnidaria</taxon>
        <taxon>Anthozoa</taxon>
        <taxon>Octocorallia</taxon>
        <taxon>Malacalcyonacea</taxon>
        <taxon>Plexauridae</taxon>
        <taxon>Paramuricea</taxon>
    </lineage>
</organism>
<keyword evidence="2" id="KW-1185">Reference proteome</keyword>
<dbReference type="Proteomes" id="UP001152795">
    <property type="component" value="Unassembled WGS sequence"/>
</dbReference>
<protein>
    <submittedName>
        <fullName evidence="1">Uncharacterized protein</fullName>
    </submittedName>
</protein>